<reference evidence="3 4" key="1">
    <citation type="submission" date="2020-02" db="EMBL/GenBank/DDBJ databases">
        <title>Acidophilic actinobacteria isolated from forest soil.</title>
        <authorList>
            <person name="Golinska P."/>
        </authorList>
    </citation>
    <scope>NUCLEOTIDE SEQUENCE [LARGE SCALE GENOMIC DNA]</scope>
    <source>
        <strain evidence="3 4">NL8</strain>
    </source>
</reference>
<protein>
    <submittedName>
        <fullName evidence="3">MarR family transcriptional regulator</fullName>
    </submittedName>
</protein>
<accession>A0ABS5KW48</accession>
<feature type="domain" description="HTH marR-type" evidence="2">
    <location>
        <begin position="21"/>
        <end position="151"/>
    </location>
</feature>
<name>A0ABS5KW48_9ACTN</name>
<dbReference type="InterPro" id="IPR036388">
    <property type="entry name" value="WH-like_DNA-bd_sf"/>
</dbReference>
<dbReference type="Pfam" id="PF12802">
    <property type="entry name" value="MarR_2"/>
    <property type="match status" value="1"/>
</dbReference>
<dbReference type="SMART" id="SM00347">
    <property type="entry name" value="HTH_MARR"/>
    <property type="match status" value="1"/>
</dbReference>
<evidence type="ECO:0000259" key="2">
    <source>
        <dbReference type="PROSITE" id="PS50995"/>
    </source>
</evidence>
<dbReference type="InterPro" id="IPR036390">
    <property type="entry name" value="WH_DNA-bd_sf"/>
</dbReference>
<keyword evidence="4" id="KW-1185">Reference proteome</keyword>
<dbReference type="Proteomes" id="UP000730482">
    <property type="component" value="Unassembled WGS sequence"/>
</dbReference>
<feature type="region of interest" description="Disordered" evidence="1">
    <location>
        <begin position="1"/>
        <end position="20"/>
    </location>
</feature>
<evidence type="ECO:0000256" key="1">
    <source>
        <dbReference type="SAM" id="MobiDB-lite"/>
    </source>
</evidence>
<comment type="caution">
    <text evidence="3">The sequence shown here is derived from an EMBL/GenBank/DDBJ whole genome shotgun (WGS) entry which is preliminary data.</text>
</comment>
<organism evidence="3 4">
    <name type="scientific">Catenulispora pinistramenti</name>
    <dbReference type="NCBI Taxonomy" id="2705254"/>
    <lineage>
        <taxon>Bacteria</taxon>
        <taxon>Bacillati</taxon>
        <taxon>Actinomycetota</taxon>
        <taxon>Actinomycetes</taxon>
        <taxon>Catenulisporales</taxon>
        <taxon>Catenulisporaceae</taxon>
        <taxon>Catenulispora</taxon>
    </lineage>
</organism>
<dbReference type="SUPFAM" id="SSF46785">
    <property type="entry name" value="Winged helix' DNA-binding domain"/>
    <property type="match status" value="1"/>
</dbReference>
<dbReference type="InterPro" id="IPR011991">
    <property type="entry name" value="ArsR-like_HTH"/>
</dbReference>
<dbReference type="PROSITE" id="PS50995">
    <property type="entry name" value="HTH_MARR_2"/>
    <property type="match status" value="1"/>
</dbReference>
<dbReference type="Gene3D" id="1.10.10.10">
    <property type="entry name" value="Winged helix-like DNA-binding domain superfamily/Winged helix DNA-binding domain"/>
    <property type="match status" value="1"/>
</dbReference>
<dbReference type="CDD" id="cd00090">
    <property type="entry name" value="HTH_ARSR"/>
    <property type="match status" value="1"/>
</dbReference>
<dbReference type="RefSeq" id="WP_212012720.1">
    <property type="nucleotide sequence ID" value="NZ_JAAFYZ010000097.1"/>
</dbReference>
<evidence type="ECO:0000313" key="3">
    <source>
        <dbReference type="EMBL" id="MBS2550273.1"/>
    </source>
</evidence>
<gene>
    <name evidence="3" type="ORF">KGQ19_25730</name>
</gene>
<dbReference type="EMBL" id="JAAFYZ010000097">
    <property type="protein sequence ID" value="MBS2550273.1"/>
    <property type="molecule type" value="Genomic_DNA"/>
</dbReference>
<dbReference type="InterPro" id="IPR000835">
    <property type="entry name" value="HTH_MarR-typ"/>
</dbReference>
<proteinExistence type="predicted"/>
<sequence>MTRKDETTAPAATPPNPGTPTAMLSDLLWEVSAHVELLGESALADLPITTASSGMLMTVHAEPGITVADITRRMPRSQQAVSQIVTRLEKLGLIERRVRQGRGVGLHLSAEGRSMAEAAVARERATDERLVAILGRERHDALRQVLVESRALLLQGKQ</sequence>
<evidence type="ECO:0000313" key="4">
    <source>
        <dbReference type="Proteomes" id="UP000730482"/>
    </source>
</evidence>